<sequence length="114" mass="13074">MDRISMPSNLPDSTLFQDQLPALYDLKSRADGLKDEEMEGYHASRREVEATLEDIKAEFTNLNARHSEGWTDLTAKAVGTNYLHLMSPEEMMQSKCFLDNYWVGPGMKRPTEKM</sequence>
<keyword evidence="1" id="KW-0175">Coiled coil</keyword>
<reference evidence="2 3" key="1">
    <citation type="submission" date="2021-02" db="EMBL/GenBank/DDBJ databases">
        <title>Variation within the Batrachochytrium salamandrivorans European outbreak.</title>
        <authorList>
            <person name="Kelly M."/>
            <person name="Pasmans F."/>
            <person name="Shea T.P."/>
            <person name="Munoz J.F."/>
            <person name="Carranza S."/>
            <person name="Cuomo C.A."/>
            <person name="Martel A."/>
        </authorList>
    </citation>
    <scope>NUCLEOTIDE SEQUENCE [LARGE SCALE GENOMIC DNA]</scope>
    <source>
        <strain evidence="2 3">AMFP18/2</strain>
    </source>
</reference>
<keyword evidence="3" id="KW-1185">Reference proteome</keyword>
<gene>
    <name evidence="2" type="ORF">BASA50_006683</name>
</gene>
<proteinExistence type="predicted"/>
<organism evidence="2 3">
    <name type="scientific">Batrachochytrium salamandrivorans</name>
    <dbReference type="NCBI Taxonomy" id="1357716"/>
    <lineage>
        <taxon>Eukaryota</taxon>
        <taxon>Fungi</taxon>
        <taxon>Fungi incertae sedis</taxon>
        <taxon>Chytridiomycota</taxon>
        <taxon>Chytridiomycota incertae sedis</taxon>
        <taxon>Chytridiomycetes</taxon>
        <taxon>Rhizophydiales</taxon>
        <taxon>Rhizophydiales incertae sedis</taxon>
        <taxon>Batrachochytrium</taxon>
    </lineage>
</organism>
<protein>
    <submittedName>
        <fullName evidence="2">Uncharacterized protein</fullName>
    </submittedName>
</protein>
<feature type="coiled-coil region" evidence="1">
    <location>
        <begin position="38"/>
        <end position="65"/>
    </location>
</feature>
<comment type="caution">
    <text evidence="2">The sequence shown here is derived from an EMBL/GenBank/DDBJ whole genome shotgun (WGS) entry which is preliminary data.</text>
</comment>
<evidence type="ECO:0000256" key="1">
    <source>
        <dbReference type="SAM" id="Coils"/>
    </source>
</evidence>
<dbReference type="EMBL" id="JAFCIX010000335">
    <property type="protein sequence ID" value="KAH6594436.1"/>
    <property type="molecule type" value="Genomic_DNA"/>
</dbReference>
<dbReference type="Proteomes" id="UP001648503">
    <property type="component" value="Unassembled WGS sequence"/>
</dbReference>
<evidence type="ECO:0000313" key="2">
    <source>
        <dbReference type="EMBL" id="KAH6594436.1"/>
    </source>
</evidence>
<evidence type="ECO:0000313" key="3">
    <source>
        <dbReference type="Proteomes" id="UP001648503"/>
    </source>
</evidence>
<accession>A0ABQ8F9C8</accession>
<name>A0ABQ8F9C8_9FUNG</name>